<gene>
    <name evidence="3" type="ORF">BJY16_006087</name>
</gene>
<feature type="chain" id="PRO_5031540882" evidence="1">
    <location>
        <begin position="28"/>
        <end position="386"/>
    </location>
</feature>
<dbReference type="EMBL" id="JACHNB010000001">
    <property type="protein sequence ID" value="MBB4742628.1"/>
    <property type="molecule type" value="Genomic_DNA"/>
</dbReference>
<dbReference type="InterPro" id="IPR015943">
    <property type="entry name" value="WD40/YVTN_repeat-like_dom_sf"/>
</dbReference>
<keyword evidence="1" id="KW-0732">Signal</keyword>
<comment type="caution">
    <text evidence="3">The sequence shown here is derived from an EMBL/GenBank/DDBJ whole genome shotgun (WGS) entry which is preliminary data.</text>
</comment>
<dbReference type="Pfam" id="PF13360">
    <property type="entry name" value="PQQ_2"/>
    <property type="match status" value="2"/>
</dbReference>
<dbReference type="SMART" id="SM00564">
    <property type="entry name" value="PQQ"/>
    <property type="match status" value="4"/>
</dbReference>
<evidence type="ECO:0000256" key="1">
    <source>
        <dbReference type="SAM" id="SignalP"/>
    </source>
</evidence>
<feature type="signal peptide" evidence="1">
    <location>
        <begin position="1"/>
        <end position="27"/>
    </location>
</feature>
<keyword evidence="4" id="KW-1185">Reference proteome</keyword>
<evidence type="ECO:0000313" key="4">
    <source>
        <dbReference type="Proteomes" id="UP000546162"/>
    </source>
</evidence>
<organism evidence="3 4">
    <name type="scientific">Actinoplanes octamycinicus</name>
    <dbReference type="NCBI Taxonomy" id="135948"/>
    <lineage>
        <taxon>Bacteria</taxon>
        <taxon>Bacillati</taxon>
        <taxon>Actinomycetota</taxon>
        <taxon>Actinomycetes</taxon>
        <taxon>Micromonosporales</taxon>
        <taxon>Micromonosporaceae</taxon>
        <taxon>Actinoplanes</taxon>
    </lineage>
</organism>
<dbReference type="AlphaFoldDB" id="A0A7W7H2C8"/>
<dbReference type="SUPFAM" id="SSF50998">
    <property type="entry name" value="Quinoprotein alcohol dehydrogenase-like"/>
    <property type="match status" value="2"/>
</dbReference>
<proteinExistence type="predicted"/>
<name>A0A7W7H2C8_9ACTN</name>
<feature type="domain" description="Pyrrolo-quinoline quinone repeat" evidence="2">
    <location>
        <begin position="57"/>
        <end position="216"/>
    </location>
</feature>
<dbReference type="InterPro" id="IPR002372">
    <property type="entry name" value="PQQ_rpt_dom"/>
</dbReference>
<feature type="domain" description="Pyrrolo-quinoline quinone repeat" evidence="2">
    <location>
        <begin position="232"/>
        <end position="347"/>
    </location>
</feature>
<dbReference type="RefSeq" id="WP_185042971.1">
    <property type="nucleotide sequence ID" value="NZ_BAABFG010000005.1"/>
</dbReference>
<evidence type="ECO:0000259" key="2">
    <source>
        <dbReference type="Pfam" id="PF13360"/>
    </source>
</evidence>
<dbReference type="PANTHER" id="PTHR34512">
    <property type="entry name" value="CELL SURFACE PROTEIN"/>
    <property type="match status" value="1"/>
</dbReference>
<dbReference type="Gene3D" id="2.130.10.10">
    <property type="entry name" value="YVTN repeat-like/Quinoprotein amine dehydrogenase"/>
    <property type="match status" value="2"/>
</dbReference>
<accession>A0A7W7H2C8</accession>
<evidence type="ECO:0000313" key="3">
    <source>
        <dbReference type="EMBL" id="MBB4742628.1"/>
    </source>
</evidence>
<reference evidence="3 4" key="1">
    <citation type="submission" date="2020-08" db="EMBL/GenBank/DDBJ databases">
        <title>Sequencing the genomes of 1000 actinobacteria strains.</title>
        <authorList>
            <person name="Klenk H.-P."/>
        </authorList>
    </citation>
    <scope>NUCLEOTIDE SEQUENCE [LARGE SCALE GENOMIC DNA]</scope>
    <source>
        <strain evidence="3 4">DSM 45809</strain>
    </source>
</reference>
<dbReference type="PANTHER" id="PTHR34512:SF30">
    <property type="entry name" value="OUTER MEMBRANE PROTEIN ASSEMBLY FACTOR BAMB"/>
    <property type="match status" value="1"/>
</dbReference>
<protein>
    <submittedName>
        <fullName evidence="3">Outer membrane protein assembly factor BamB</fullName>
    </submittedName>
</protein>
<dbReference type="InterPro" id="IPR011047">
    <property type="entry name" value="Quinoprotein_ADH-like_sf"/>
</dbReference>
<dbReference type="Proteomes" id="UP000546162">
    <property type="component" value="Unassembled WGS sequence"/>
</dbReference>
<sequence>MPAARRTKTALLSLLLAAGAPVPPVWDHPGFDAADSYANPHESGVVASSVGRLTRQWRVTLRDAEESCARPGPPVLAQGRLFVHDRRGLAAHATRDGARVWSHDWLDPGDASSSQLALDGGVLVAATSTCRSPSDITGQVTVLDAATGRVRWQEQLSMPADYLVVDRGVVVVSGSSGMYDDAATVAYAASTGTVLWKRPHHLATNVSAGGLVLLRRVPGEDEEPVPPAETSAVAIGSGAARWTRPGDRYAQAAGPDRIYVTDGAGGLAALRAADGSVVWRRPIEADEYVRSGRAIDLLAVDPTRIYRAYAGAVEALDAATGRQLWRTAKTGQARQPVVAGDLVYTGGPVLRAGDGKPARASVVGDVVVAGGRVYQVDGWALAALVP</sequence>
<dbReference type="InterPro" id="IPR018391">
    <property type="entry name" value="PQQ_b-propeller_rpt"/>
</dbReference>